<dbReference type="EMBL" id="REGW02000006">
    <property type="protein sequence ID" value="KAE8295241.1"/>
    <property type="molecule type" value="Genomic_DNA"/>
</dbReference>
<keyword evidence="3" id="KW-1133">Transmembrane helix</keyword>
<evidence type="ECO:0000259" key="4">
    <source>
        <dbReference type="Pfam" id="PF08172"/>
    </source>
</evidence>
<evidence type="ECO:0000313" key="6">
    <source>
        <dbReference type="Proteomes" id="UP000424527"/>
    </source>
</evidence>
<name>A0A6G0IVD3_LARCR</name>
<dbReference type="GO" id="GO:0000977">
    <property type="term" value="F:RNA polymerase II transcription regulatory region sequence-specific DNA binding"/>
    <property type="evidence" value="ECO:0007669"/>
    <property type="project" value="TreeGrafter"/>
</dbReference>
<dbReference type="PANTHER" id="PTHR14043:SF15">
    <property type="entry name" value="PROTEIN CASP"/>
    <property type="match status" value="1"/>
</dbReference>
<feature type="domain" description="CASP C-terminal" evidence="4">
    <location>
        <begin position="48"/>
        <end position="268"/>
    </location>
</feature>
<dbReference type="Pfam" id="PF08172">
    <property type="entry name" value="CASP_C"/>
    <property type="match status" value="1"/>
</dbReference>
<keyword evidence="6" id="KW-1185">Reference proteome</keyword>
<evidence type="ECO:0000256" key="3">
    <source>
        <dbReference type="SAM" id="Phobius"/>
    </source>
</evidence>
<dbReference type="Proteomes" id="UP000424527">
    <property type="component" value="Unassembled WGS sequence"/>
</dbReference>
<comment type="caution">
    <text evidence="5">The sequence shown here is derived from an EMBL/GenBank/DDBJ whole genome shotgun (WGS) entry which is preliminary data.</text>
</comment>
<dbReference type="AlphaFoldDB" id="A0A6G0IVD3"/>
<sequence>MFSFLSHSYTLKRVVEGLPAELPWLLMLCTAHLYTPALDLLGVGRYTELQVEFSSAVRTSAEQKELILKLEHDLSTIQAMSSLPRPDADGSEVGDMGNIPEPIKEATAMFAGSGVSPHPELPQGQMDSLLSIISSQRERFRSRNQELEAENRSMQQTMQALQNELDSLRADNIKLYEKIKFLQSYPGRAGGSDDTVMRYSSQYEERLDPFASFSRKERQRRYLSLSPWDKATLSLGRVILSNKMARTIAFFYTLFLHCLVFLVLYKTAWSESIGRDCTAFCAKKYSDHLHRFHENDQNL</sequence>
<dbReference type="PANTHER" id="PTHR14043">
    <property type="entry name" value="CCAAT DISPLACEMENT PROTEIN-RELATED"/>
    <property type="match status" value="1"/>
</dbReference>
<protein>
    <submittedName>
        <fullName evidence="5">Protein CASP</fullName>
    </submittedName>
</protein>
<keyword evidence="3" id="KW-0812">Transmembrane</keyword>
<dbReference type="InterPro" id="IPR012955">
    <property type="entry name" value="CASP_C"/>
</dbReference>
<dbReference type="CDD" id="cd14686">
    <property type="entry name" value="bZIP"/>
    <property type="match status" value="1"/>
</dbReference>
<dbReference type="GO" id="GO:0000139">
    <property type="term" value="C:Golgi membrane"/>
    <property type="evidence" value="ECO:0007669"/>
    <property type="project" value="InterPro"/>
</dbReference>
<dbReference type="GO" id="GO:0005634">
    <property type="term" value="C:nucleus"/>
    <property type="evidence" value="ECO:0007669"/>
    <property type="project" value="TreeGrafter"/>
</dbReference>
<keyword evidence="3" id="KW-0472">Membrane</keyword>
<feature type="transmembrane region" description="Helical" evidence="3">
    <location>
        <begin position="244"/>
        <end position="265"/>
    </location>
</feature>
<evidence type="ECO:0000313" key="5">
    <source>
        <dbReference type="EMBL" id="KAE8295241.1"/>
    </source>
</evidence>
<reference evidence="5 6" key="1">
    <citation type="submission" date="2019-07" db="EMBL/GenBank/DDBJ databases">
        <title>Chromosome genome assembly for large yellow croaker.</title>
        <authorList>
            <person name="Xiao S."/>
        </authorList>
    </citation>
    <scope>NUCLEOTIDE SEQUENCE [LARGE SCALE GENOMIC DNA]</scope>
    <source>
        <strain evidence="5">JMULYC20181020</strain>
        <tissue evidence="5">Muscle</tissue>
    </source>
</reference>
<proteinExistence type="predicted"/>
<dbReference type="GO" id="GO:0006891">
    <property type="term" value="P:intra-Golgi vesicle-mediated transport"/>
    <property type="evidence" value="ECO:0007669"/>
    <property type="project" value="InterPro"/>
</dbReference>
<keyword evidence="1 2" id="KW-0175">Coiled coil</keyword>
<feature type="coiled-coil region" evidence="2">
    <location>
        <begin position="130"/>
        <end position="178"/>
    </location>
</feature>
<accession>A0A6G0IVD3</accession>
<evidence type="ECO:0000256" key="2">
    <source>
        <dbReference type="SAM" id="Coils"/>
    </source>
</evidence>
<organism evidence="5 6">
    <name type="scientific">Larimichthys crocea</name>
    <name type="common">Large yellow croaker</name>
    <name type="synonym">Pseudosciaena crocea</name>
    <dbReference type="NCBI Taxonomy" id="215358"/>
    <lineage>
        <taxon>Eukaryota</taxon>
        <taxon>Metazoa</taxon>
        <taxon>Chordata</taxon>
        <taxon>Craniata</taxon>
        <taxon>Vertebrata</taxon>
        <taxon>Euteleostomi</taxon>
        <taxon>Actinopterygii</taxon>
        <taxon>Neopterygii</taxon>
        <taxon>Teleostei</taxon>
        <taxon>Neoteleostei</taxon>
        <taxon>Acanthomorphata</taxon>
        <taxon>Eupercaria</taxon>
        <taxon>Sciaenidae</taxon>
        <taxon>Larimichthys</taxon>
    </lineage>
</organism>
<gene>
    <name evidence="5" type="ORF">D5F01_LYC06167</name>
</gene>
<dbReference type="GO" id="GO:0000981">
    <property type="term" value="F:DNA-binding transcription factor activity, RNA polymerase II-specific"/>
    <property type="evidence" value="ECO:0007669"/>
    <property type="project" value="TreeGrafter"/>
</dbReference>
<evidence type="ECO:0000256" key="1">
    <source>
        <dbReference type="ARBA" id="ARBA00023054"/>
    </source>
</evidence>